<dbReference type="Pfam" id="PF13439">
    <property type="entry name" value="Glyco_transf_4"/>
    <property type="match status" value="1"/>
</dbReference>
<name>A0A0F9ZMR9_9BACT</name>
<dbReference type="CDD" id="cd03801">
    <property type="entry name" value="GT4_PimA-like"/>
    <property type="match status" value="1"/>
</dbReference>
<dbReference type="Gene3D" id="3.40.50.2000">
    <property type="entry name" value="Glycogen Phosphorylase B"/>
    <property type="match status" value="1"/>
</dbReference>
<evidence type="ECO:0000259" key="1">
    <source>
        <dbReference type="Pfam" id="PF13439"/>
    </source>
</evidence>
<dbReference type="SUPFAM" id="SSF53756">
    <property type="entry name" value="UDP-Glycosyltransferase/glycogen phosphorylase"/>
    <property type="match status" value="1"/>
</dbReference>
<gene>
    <name evidence="2" type="ORF">UR35_C0001G0160</name>
</gene>
<evidence type="ECO:0000313" key="2">
    <source>
        <dbReference type="EMBL" id="KKP45563.1"/>
    </source>
</evidence>
<sequence length="288" mass="33249">MKIVFLTRRAAPQIGGVESHIEQIAKCLRSTANEVKIISEADIKYPHLKFIGLIYIWFWLFKNRKLILDSDIVHIHDVFIWYLPFKFIYPKKKVFLTIHGLEWGNPFKYSSLLQKRIAVKLSTSSIGVGKFLEKYIGCKFDKIIYGGLDRSLTTNHLPAQAGKSPNTILFVGRLEPDTGLGEFLKWLRSSSLVHGTKVDFVGDGSLRSECERFGIVHGFCDPTPFYKKAETVVPSGYLTFLEAKSYGCKIKTFYSSQLKKEYWEEILKLKNFDTWNDIANVYLKLWKR</sequence>
<proteinExistence type="predicted"/>
<feature type="domain" description="Glycosyltransferase subfamily 4-like N-terminal" evidence="1">
    <location>
        <begin position="14"/>
        <end position="109"/>
    </location>
</feature>
<dbReference type="STRING" id="1618566.UR35_C0001G0160"/>
<dbReference type="AlphaFoldDB" id="A0A0F9ZMR9"/>
<keyword evidence="2" id="KW-0808">Transferase</keyword>
<dbReference type="Proteomes" id="UP000034778">
    <property type="component" value="Unassembled WGS sequence"/>
</dbReference>
<reference evidence="2 3" key="1">
    <citation type="journal article" date="2015" name="Nature">
        <title>rRNA introns, odd ribosomes, and small enigmatic genomes across a large radiation of phyla.</title>
        <authorList>
            <person name="Brown C.T."/>
            <person name="Hug L.A."/>
            <person name="Thomas B.C."/>
            <person name="Sharon I."/>
            <person name="Castelle C.J."/>
            <person name="Singh A."/>
            <person name="Wilkins M.J."/>
            <person name="Williams K.H."/>
            <person name="Banfield J.F."/>
        </authorList>
    </citation>
    <scope>NUCLEOTIDE SEQUENCE [LARGE SCALE GENOMIC DNA]</scope>
</reference>
<dbReference type="EMBL" id="LBOW01000001">
    <property type="protein sequence ID" value="KKP45563.1"/>
    <property type="molecule type" value="Genomic_DNA"/>
</dbReference>
<comment type="caution">
    <text evidence="2">The sequence shown here is derived from an EMBL/GenBank/DDBJ whole genome shotgun (WGS) entry which is preliminary data.</text>
</comment>
<evidence type="ECO:0000313" key="3">
    <source>
        <dbReference type="Proteomes" id="UP000034778"/>
    </source>
</evidence>
<organism evidence="2 3">
    <name type="scientific">Candidatus Woesebacteria bacterium GW2011_GWB1_33_22</name>
    <dbReference type="NCBI Taxonomy" id="1618566"/>
    <lineage>
        <taxon>Bacteria</taxon>
        <taxon>Candidatus Woeseibacteriota</taxon>
    </lineage>
</organism>
<dbReference type="GO" id="GO:0016740">
    <property type="term" value="F:transferase activity"/>
    <property type="evidence" value="ECO:0007669"/>
    <property type="project" value="UniProtKB-KW"/>
</dbReference>
<protein>
    <submittedName>
        <fullName evidence="2">Glycosyltransferase, group 1 family protein</fullName>
    </submittedName>
</protein>
<dbReference type="InterPro" id="IPR028098">
    <property type="entry name" value="Glyco_trans_4-like_N"/>
</dbReference>
<accession>A0A0F9ZMR9</accession>